<dbReference type="GO" id="GO:0005829">
    <property type="term" value="C:cytosol"/>
    <property type="evidence" value="ECO:0007669"/>
    <property type="project" value="TreeGrafter"/>
</dbReference>
<gene>
    <name evidence="12" type="ORF">POCULU_LOCUS3224</name>
</gene>
<accession>A0A9N8ZZW1</accession>
<dbReference type="InterPro" id="IPR035309">
    <property type="entry name" value="PSME4"/>
</dbReference>
<reference evidence="12" key="1">
    <citation type="submission" date="2021-06" db="EMBL/GenBank/DDBJ databases">
        <authorList>
            <person name="Kallberg Y."/>
            <person name="Tangrot J."/>
            <person name="Rosling A."/>
        </authorList>
    </citation>
    <scope>NUCLEOTIDE SEQUENCE</scope>
    <source>
        <strain evidence="12">IA702</strain>
    </source>
</reference>
<dbReference type="SUPFAM" id="SSF48371">
    <property type="entry name" value="ARM repeat"/>
    <property type="match status" value="1"/>
</dbReference>
<feature type="domain" description="Proteasome activator complex subunit 4 C-terminal" evidence="9">
    <location>
        <begin position="1803"/>
        <end position="1889"/>
    </location>
</feature>
<keyword evidence="4" id="KW-0963">Cytoplasm</keyword>
<keyword evidence="8" id="KW-0539">Nucleus</keyword>
<evidence type="ECO:0000256" key="2">
    <source>
        <dbReference type="ARBA" id="ARBA00004496"/>
    </source>
</evidence>
<dbReference type="GO" id="GO:0016504">
    <property type="term" value="F:peptidase activator activity"/>
    <property type="evidence" value="ECO:0007669"/>
    <property type="project" value="InterPro"/>
</dbReference>
<evidence type="ECO:0000256" key="4">
    <source>
        <dbReference type="ARBA" id="ARBA00022490"/>
    </source>
</evidence>
<dbReference type="InterPro" id="IPR055455">
    <property type="entry name" value="HEAT_PSME4"/>
</dbReference>
<feature type="domain" description="Proteasome activator complex subunit 4-like HEAT repeat-like" evidence="11">
    <location>
        <begin position="1222"/>
        <end position="1509"/>
    </location>
</feature>
<dbReference type="Pfam" id="PF11919">
    <property type="entry name" value="PSME4_C"/>
    <property type="match status" value="1"/>
</dbReference>
<protein>
    <submittedName>
        <fullName evidence="12">1689_t:CDS:1</fullName>
    </submittedName>
</protein>
<dbReference type="InterPro" id="IPR011989">
    <property type="entry name" value="ARM-like"/>
</dbReference>
<dbReference type="PANTHER" id="PTHR32170">
    <property type="entry name" value="PROTEASOME ACTIVATOR COMPLEX SUBUNIT 4"/>
    <property type="match status" value="1"/>
</dbReference>
<comment type="subcellular location">
    <subcellularLocation>
        <location evidence="2">Cytoplasm</location>
    </subcellularLocation>
    <subcellularLocation>
        <location evidence="1">Nucleus speckle</location>
    </subcellularLocation>
</comment>
<feature type="domain" description="Proteasome activator Blm10 middle HEAT repeats region" evidence="10">
    <location>
        <begin position="337"/>
        <end position="863"/>
    </location>
</feature>
<dbReference type="Pfam" id="PF16507">
    <property type="entry name" value="HEAT_PSME4_mid"/>
    <property type="match status" value="1"/>
</dbReference>
<comment type="similarity">
    <text evidence="3">Belongs to the BLM10 family.</text>
</comment>
<evidence type="ECO:0000313" key="12">
    <source>
        <dbReference type="EMBL" id="CAG8514071.1"/>
    </source>
</evidence>
<evidence type="ECO:0000256" key="1">
    <source>
        <dbReference type="ARBA" id="ARBA00004324"/>
    </source>
</evidence>
<name>A0A9N8ZZW1_9GLOM</name>
<evidence type="ECO:0000256" key="8">
    <source>
        <dbReference type="ARBA" id="ARBA00023242"/>
    </source>
</evidence>
<evidence type="ECO:0000259" key="11">
    <source>
        <dbReference type="Pfam" id="PF23096"/>
    </source>
</evidence>
<keyword evidence="7" id="KW-0234">DNA repair</keyword>
<sequence>MSLQNLPYASELEGEAKRLLDEITENLCAASKAKDWGPGVAFWVKQLNGYLDLQHPLAREIRAQLARLLYELVVTPGIDYAQVEMYANACVRLIKKKEKINQEDLTLPWEPLFDIIYQTFFPKSRQKTLPSQSKQIGSVVRLVDHAQRFFPPDSTSAILQRILPLYNANSAGDTMAAQAFLIHFLPTIPPPSSSLSPTSNSPSSWLPSIFTLWSLVPGSMLFQTELVDLLARVAEDNVHVEMNDPEYIGVFTKLQIKNVFAIGAKLMDLPVGSSITGNNARDRTSTGGWFSKLDMRAGSALLLKKKGDRFKMFAKFIVYTIFPSDGIPIEETSLGHLMNMIQATESFYHPSNFGRWTFSMVRFLQSLGYEFLRRWKEEQKTSCKTPKHLRLTADLKSDFVTTLRSVTFLSMFGKDQSSVSASHAALKYLAWLEPAIILPGLLERAYPSLESLTETHRTTSCISALSLCSPALFSRAHYPAGGKHLAPLLHLVLPGVDMNDPLKTISSLLFITHSIIGVPLIDVTEGNVDGNNAPRWTGMDIDEGDDNGMELDEGEEDGLARAGTAEFEDWVAKFLRRVFTIFEYFPQQASGKMNSYNLDTGLISVLLHACEVVGFQLSEHLQDIALKMIVDFATSTILQNAIKPMGHLCAAVTSPNRRKGLAKFIPICRTNILIELQHGASSTPTVSSSHQIQSDTRFHWYQCILYNVVMFSGPELLDHKKELIELGQEMVGKCRSRRGYMWAGKFVRQMLGALTGIYPNECRNVDQETWLSDEYRQNHYKYWGKPGDSHDVKIDWHVPSDAEKDFALELLDVFLKPSITRLKELMATGTDEEGKPLGTREMSNEFCRHLSIVRNCLAGTNTMVYDDGDSSLSEFSDDETASVRPLKKLYSGYCFVDPKDARTHTARQLRRQLGEFLHELATYFRTNRENDIESLKILLKAIKLYLTNRGVDKSKYDASRRGYNYQKDILKVSHHDKSYPRYLLVKRVYQRHLCRLKQNAFNRPRTRLHDHLLGDLTELSLSLYSEIRRIAQAYLSNASRCFIGAKPLIIPKLLSALEAGENAHPDRMKGALYLLNSRTYMHTCLRDWRFVPSFIMHICQAQHEDKPSVQELIRRVFYDYLINYGNTAFQVELTEGLNNAIDTLLKTSSVTINENRYRDIQEKVERKMTLQKKNYFELVGALLELVNSNTLHWRFTLMVTNFLDVLIRPEAGVKPELADFVVKSLVSELPSLRRIAIIATTKILLYMKQRAYHQGEIELLPLNDRKHPLKKMVTTPRPLPNGYVTDYLTTGLSSIAKSKTENIVFQEKNSIGWLLWPTSFTGYIPRTSSITLFPIDAESSATYSSMLTHFTSAKFWNSLSVYMSQELARDKDDVFSTVNANLFKSIFQIYDDQALDMLKPEVNALCSASEEKNKQRAAAEMLAGLVRGSKHWEVEKLDALWAWLIPLLDKTFNAITPDSLIYWDKFLGYCLRNRDPRRVYPLIELVLQSHFDPTSHASFNEAKKLYFINTVINSFSWRITPQSMSLVEIFTANVRHPYKQVRDVMAANINLLLQIQWYPSYGDLETLLKSHREVSGGVGYVPTTCNARVEEILDNLVKALAEWRAIKTPTATGSSEYGNASKTVLAWLYESLCGFQATGTYPFIVPLLPEIFQMQDINDDQDLQNMATHVLNQIASFTYPTAIVHQMIDKFVEILTESPSWHVRVKALPVIQVFYFKHLFTLTKAEMIKVMDVVSGMLMDMQIEVRQLAAVTLAGLIRCSQRDAITTLEQRFTELINVKIPSRKRTNKPLNAVIVPGFAEAVLKRHAAVLGLSCLVDAFPYEIPKWMPDVLVKLAGCISDPAPIQTTVKKTFADFRRTHQDTWHEDKKQFTDNQLSILSDLLISPSYYA</sequence>
<dbReference type="GO" id="GO:0010499">
    <property type="term" value="P:proteasomal ubiquitin-independent protein catabolic process"/>
    <property type="evidence" value="ECO:0007669"/>
    <property type="project" value="TreeGrafter"/>
</dbReference>
<dbReference type="Pfam" id="PF23096">
    <property type="entry name" value="HEAT_PSME4"/>
    <property type="match status" value="1"/>
</dbReference>
<dbReference type="InterPro" id="IPR016024">
    <property type="entry name" value="ARM-type_fold"/>
</dbReference>
<proteinExistence type="inferred from homology"/>
<keyword evidence="13" id="KW-1185">Reference proteome</keyword>
<evidence type="ECO:0000256" key="5">
    <source>
        <dbReference type="ARBA" id="ARBA00022737"/>
    </source>
</evidence>
<dbReference type="PANTHER" id="PTHR32170:SF3">
    <property type="entry name" value="PROTEASOME ACTIVATOR COMPLEX SUBUNIT 4"/>
    <property type="match status" value="1"/>
</dbReference>
<dbReference type="InterPro" id="IPR032430">
    <property type="entry name" value="Blm10_mid"/>
</dbReference>
<dbReference type="Gene3D" id="1.25.10.10">
    <property type="entry name" value="Leucine-rich Repeat Variant"/>
    <property type="match status" value="1"/>
</dbReference>
<dbReference type="OrthoDB" id="17907at2759"/>
<evidence type="ECO:0000256" key="6">
    <source>
        <dbReference type="ARBA" id="ARBA00022763"/>
    </source>
</evidence>
<dbReference type="Proteomes" id="UP000789572">
    <property type="component" value="Unassembled WGS sequence"/>
</dbReference>
<dbReference type="InterPro" id="IPR021843">
    <property type="entry name" value="PSME4_C"/>
</dbReference>
<keyword evidence="6" id="KW-0227">DNA damage</keyword>
<dbReference type="EMBL" id="CAJVPJ010000343">
    <property type="protein sequence ID" value="CAG8514071.1"/>
    <property type="molecule type" value="Genomic_DNA"/>
</dbReference>
<evidence type="ECO:0000259" key="9">
    <source>
        <dbReference type="Pfam" id="PF11919"/>
    </source>
</evidence>
<evidence type="ECO:0000259" key="10">
    <source>
        <dbReference type="Pfam" id="PF16507"/>
    </source>
</evidence>
<dbReference type="GO" id="GO:0006281">
    <property type="term" value="P:DNA repair"/>
    <property type="evidence" value="ECO:0007669"/>
    <property type="project" value="UniProtKB-KW"/>
</dbReference>
<evidence type="ECO:0000256" key="3">
    <source>
        <dbReference type="ARBA" id="ARBA00005739"/>
    </source>
</evidence>
<keyword evidence="5" id="KW-0677">Repeat</keyword>
<comment type="caution">
    <text evidence="12">The sequence shown here is derived from an EMBL/GenBank/DDBJ whole genome shotgun (WGS) entry which is preliminary data.</text>
</comment>
<dbReference type="GO" id="GO:0070628">
    <property type="term" value="F:proteasome binding"/>
    <property type="evidence" value="ECO:0007669"/>
    <property type="project" value="InterPro"/>
</dbReference>
<dbReference type="GO" id="GO:0016607">
    <property type="term" value="C:nuclear speck"/>
    <property type="evidence" value="ECO:0007669"/>
    <property type="project" value="UniProtKB-SubCell"/>
</dbReference>
<evidence type="ECO:0000256" key="7">
    <source>
        <dbReference type="ARBA" id="ARBA00023204"/>
    </source>
</evidence>
<evidence type="ECO:0000313" key="13">
    <source>
        <dbReference type="Proteomes" id="UP000789572"/>
    </source>
</evidence>
<organism evidence="12 13">
    <name type="scientific">Paraglomus occultum</name>
    <dbReference type="NCBI Taxonomy" id="144539"/>
    <lineage>
        <taxon>Eukaryota</taxon>
        <taxon>Fungi</taxon>
        <taxon>Fungi incertae sedis</taxon>
        <taxon>Mucoromycota</taxon>
        <taxon>Glomeromycotina</taxon>
        <taxon>Glomeromycetes</taxon>
        <taxon>Paraglomerales</taxon>
        <taxon>Paraglomeraceae</taxon>
        <taxon>Paraglomus</taxon>
    </lineage>
</organism>